<dbReference type="PANTHER" id="PTHR31987:SF1">
    <property type="entry name" value="GLUTAMINASE A"/>
    <property type="match status" value="1"/>
</dbReference>
<dbReference type="Pfam" id="PF16334">
    <property type="entry name" value="DUF4964"/>
    <property type="match status" value="1"/>
</dbReference>
<dbReference type="InterPro" id="IPR032514">
    <property type="entry name" value="GtaA_central"/>
</dbReference>
<keyword evidence="6" id="KW-1185">Reference proteome</keyword>
<evidence type="ECO:0000313" key="5">
    <source>
        <dbReference type="EMBL" id="MCU7549593.1"/>
    </source>
</evidence>
<dbReference type="InterPro" id="IPR032515">
    <property type="entry name" value="DUF4964"/>
</dbReference>
<name>A0A9X3BI28_9BACT</name>
<feature type="domain" description="Glutaminase A N-terminal" evidence="4">
    <location>
        <begin position="246"/>
        <end position="462"/>
    </location>
</feature>
<sequence length="817" mass="91571">MKRLFSFLFLFFCAFGNLVAQLTKAPAYPLITHDPYFSIWSMTDTLLAAPTRHWTGTDHSLVGLIKVDGVVYRFMGNAERSFKTILPASDDAGYAIAYTESTPADNWMQSSFDDSNWKNGKAPVGDNKTVSNTLWTSRNIWVRRTFTVDDLNFNNLFLKLQHDDNTEVYLNGKKIYEHKGWLSKFNYLPLHDALKRNLVKGRNVLAIHVANTAGGSWLDFGIVDEEKMKGADIHNAVQKTVVINATQTKYEFTCGKIDLSLQFTSPLLMNDLQLVSRPVSYITTRVKSNDGVAHDVQVFLGAAADIATNVASQEVAAQQYTSSGLSLLKAGTTAQPMLQKKGDDLRIDWGYMYLGVPVAAKAKQYISPSKNVVSSFVKNDYSSVTKGKKLMLNTILPLGKVDAKGKESFVLLGYDDLYSIQYFGQNLKPLWKESGASIEKTMEKAAADYRKVLQQCEAFNASMFRDAQKAGGENYARLCELAYRQAIAAHKLVRSPQGELLFLSKENYSNGSINTVDVTYPSAPLFLAYNPDLLKGMLNGIFYYSESGKWTKPFAAHDLGTYPLANGQTYGDDMPVEECGNMVILSAAIVKAEGNASYAKKHWRSLTQWTDYLVKEGFDPANQLCTDDFAGHLARNTNLSIKAIMGIGGYAFMAEQLGQKETAQKYKAIAQQMAKKWMQMADDGDHYALTFDKKGTWSQKYNLVWDKILDLNLFPQEVYEKEVKYYLGRQNEFGLPLDSRKGYTKSDWIIWTSVLADQKSDFEALVNPVYKFAMQTPSRVPLSDWHETSNGRQVGFQARSVVGGYFIKVLEQKLSGK</sequence>
<dbReference type="AlphaFoldDB" id="A0A9X3BI28"/>
<organism evidence="5 6">
    <name type="scientific">Paraflavisolibacter caeni</name>
    <dbReference type="NCBI Taxonomy" id="2982496"/>
    <lineage>
        <taxon>Bacteria</taxon>
        <taxon>Pseudomonadati</taxon>
        <taxon>Bacteroidota</taxon>
        <taxon>Chitinophagia</taxon>
        <taxon>Chitinophagales</taxon>
        <taxon>Chitinophagaceae</taxon>
        <taxon>Paraflavisolibacter</taxon>
    </lineage>
</organism>
<dbReference type="Gene3D" id="1.50.10.10">
    <property type="match status" value="1"/>
</dbReference>
<reference evidence="5" key="2">
    <citation type="submission" date="2023-04" db="EMBL/GenBank/DDBJ databases">
        <title>Paracnuella aquatica gen. nov., sp. nov., a member of the family Chitinophagaceae isolated from a hot spring.</title>
        <authorList>
            <person name="Wang C."/>
        </authorList>
    </citation>
    <scope>NUCLEOTIDE SEQUENCE</scope>
    <source>
        <strain evidence="5">LB-8</strain>
    </source>
</reference>
<evidence type="ECO:0000256" key="1">
    <source>
        <dbReference type="SAM" id="SignalP"/>
    </source>
</evidence>
<reference evidence="5" key="1">
    <citation type="submission" date="2022-09" db="EMBL/GenBank/DDBJ databases">
        <authorList>
            <person name="Yuan C."/>
            <person name="Ke Z."/>
        </authorList>
    </citation>
    <scope>NUCLEOTIDE SEQUENCE</scope>
    <source>
        <strain evidence="5">LB-8</strain>
    </source>
</reference>
<dbReference type="InterPro" id="IPR008979">
    <property type="entry name" value="Galactose-bd-like_sf"/>
</dbReference>
<dbReference type="Pfam" id="PF17168">
    <property type="entry name" value="DUF5127"/>
    <property type="match status" value="1"/>
</dbReference>
<feature type="domain" description="DUF4964" evidence="2">
    <location>
        <begin position="24"/>
        <end position="87"/>
    </location>
</feature>
<dbReference type="Gene3D" id="2.60.120.260">
    <property type="entry name" value="Galactose-binding domain-like"/>
    <property type="match status" value="1"/>
</dbReference>
<dbReference type="Pfam" id="PF16335">
    <property type="entry name" value="GtaA_6_Hairpin"/>
    <property type="match status" value="1"/>
</dbReference>
<evidence type="ECO:0000259" key="4">
    <source>
        <dbReference type="Pfam" id="PF17168"/>
    </source>
</evidence>
<keyword evidence="1" id="KW-0732">Signal</keyword>
<dbReference type="PANTHER" id="PTHR31987">
    <property type="entry name" value="GLUTAMINASE A-RELATED"/>
    <property type="match status" value="1"/>
</dbReference>
<dbReference type="GO" id="GO:0005975">
    <property type="term" value="P:carbohydrate metabolic process"/>
    <property type="evidence" value="ECO:0007669"/>
    <property type="project" value="InterPro"/>
</dbReference>
<protein>
    <submittedName>
        <fullName evidence="5">DUF4965 domain-containing protein</fullName>
    </submittedName>
</protein>
<dbReference type="Proteomes" id="UP001155483">
    <property type="component" value="Unassembled WGS sequence"/>
</dbReference>
<feature type="signal peptide" evidence="1">
    <location>
        <begin position="1"/>
        <end position="20"/>
    </location>
</feature>
<comment type="caution">
    <text evidence="5">The sequence shown here is derived from an EMBL/GenBank/DDBJ whole genome shotgun (WGS) entry which is preliminary data.</text>
</comment>
<dbReference type="InterPro" id="IPR033433">
    <property type="entry name" value="GtaA_N"/>
</dbReference>
<dbReference type="RefSeq" id="WP_279297033.1">
    <property type="nucleotide sequence ID" value="NZ_JAOTIF010000006.1"/>
</dbReference>
<feature type="chain" id="PRO_5040768981" evidence="1">
    <location>
        <begin position="21"/>
        <end position="817"/>
    </location>
</feature>
<evidence type="ECO:0000313" key="6">
    <source>
        <dbReference type="Proteomes" id="UP001155483"/>
    </source>
</evidence>
<dbReference type="SUPFAM" id="SSF49785">
    <property type="entry name" value="Galactose-binding domain-like"/>
    <property type="match status" value="1"/>
</dbReference>
<proteinExistence type="predicted"/>
<evidence type="ECO:0000259" key="3">
    <source>
        <dbReference type="Pfam" id="PF16335"/>
    </source>
</evidence>
<dbReference type="EMBL" id="JAOTIF010000006">
    <property type="protein sequence ID" value="MCU7549593.1"/>
    <property type="molecule type" value="Genomic_DNA"/>
</dbReference>
<dbReference type="SUPFAM" id="SSF48208">
    <property type="entry name" value="Six-hairpin glycosidases"/>
    <property type="match status" value="1"/>
</dbReference>
<gene>
    <name evidence="5" type="ORF">OCK74_10735</name>
</gene>
<dbReference type="InterPro" id="IPR052743">
    <property type="entry name" value="Glutaminase_GtaA"/>
</dbReference>
<accession>A0A9X3BI28</accession>
<feature type="domain" description="Glutaminase A central" evidence="3">
    <location>
        <begin position="472"/>
        <end position="808"/>
    </location>
</feature>
<dbReference type="InterPro" id="IPR008928">
    <property type="entry name" value="6-hairpin_glycosidase_sf"/>
</dbReference>
<dbReference type="InterPro" id="IPR012341">
    <property type="entry name" value="6hp_glycosidase-like_sf"/>
</dbReference>
<evidence type="ECO:0000259" key="2">
    <source>
        <dbReference type="Pfam" id="PF16334"/>
    </source>
</evidence>